<evidence type="ECO:0000256" key="1">
    <source>
        <dbReference type="SAM" id="MobiDB-lite"/>
    </source>
</evidence>
<feature type="compositionally biased region" description="Polar residues" evidence="1">
    <location>
        <begin position="323"/>
        <end position="340"/>
    </location>
</feature>
<reference evidence="2" key="1">
    <citation type="journal article" date="2020" name="Stud. Mycol.">
        <title>101 Dothideomycetes genomes: a test case for predicting lifestyles and emergence of pathogens.</title>
        <authorList>
            <person name="Haridas S."/>
            <person name="Albert R."/>
            <person name="Binder M."/>
            <person name="Bloem J."/>
            <person name="Labutti K."/>
            <person name="Salamov A."/>
            <person name="Andreopoulos B."/>
            <person name="Baker S."/>
            <person name="Barry K."/>
            <person name="Bills G."/>
            <person name="Bluhm B."/>
            <person name="Cannon C."/>
            <person name="Castanera R."/>
            <person name="Culley D."/>
            <person name="Daum C."/>
            <person name="Ezra D."/>
            <person name="Gonzalez J."/>
            <person name="Henrissat B."/>
            <person name="Kuo A."/>
            <person name="Liang C."/>
            <person name="Lipzen A."/>
            <person name="Lutzoni F."/>
            <person name="Magnuson J."/>
            <person name="Mondo S."/>
            <person name="Nolan M."/>
            <person name="Ohm R."/>
            <person name="Pangilinan J."/>
            <person name="Park H.-J."/>
            <person name="Ramirez L."/>
            <person name="Alfaro M."/>
            <person name="Sun H."/>
            <person name="Tritt A."/>
            <person name="Yoshinaga Y."/>
            <person name="Zwiers L.-H."/>
            <person name="Turgeon B."/>
            <person name="Goodwin S."/>
            <person name="Spatafora J."/>
            <person name="Crous P."/>
            <person name="Grigoriev I."/>
        </authorList>
    </citation>
    <scope>NUCLEOTIDE SEQUENCE</scope>
    <source>
        <strain evidence="2">CBS 480.64</strain>
    </source>
</reference>
<evidence type="ECO:0000313" key="2">
    <source>
        <dbReference type="EMBL" id="KAF2863320.1"/>
    </source>
</evidence>
<feature type="region of interest" description="Disordered" evidence="1">
    <location>
        <begin position="156"/>
        <end position="356"/>
    </location>
</feature>
<accession>A0A6A7C7B6</accession>
<feature type="region of interest" description="Disordered" evidence="1">
    <location>
        <begin position="369"/>
        <end position="497"/>
    </location>
</feature>
<feature type="compositionally biased region" description="Low complexity" evidence="1">
    <location>
        <begin position="444"/>
        <end position="462"/>
    </location>
</feature>
<feature type="compositionally biased region" description="Polar residues" evidence="1">
    <location>
        <begin position="417"/>
        <end position="427"/>
    </location>
</feature>
<proteinExistence type="predicted"/>
<dbReference type="OrthoDB" id="5408296at2759"/>
<sequence>MMHPRPNERLLANHYVDVHYFFSSPNSNPLHHRFDRGSQLCLFHDANTGSVRVSIINRNNDCFCGSLSSTSLEYSNQQPTLSSLRADAASTDQTEWTLPGYDIDNSRTGRYYVQGVDIYHWTERDGEILRKELATATSANRSDSVSPIAQQLEKTSFTPGYVPSPPPTQSYNPAAPAAPEPIAHREKTPPPEDGQSGGLYLPKSNYASGQSAPPPRQEYDQPQSGYHHPEAGYSPQPRPVQGHHTQSSFDSQPAGYPTQSYGYEKSSTPSYGYEKPSTPSFGPSAGHLNPSSVGPSVGNSSLSSFGPSASHSSIPGVGPSVGRSDTPSFGPNASNSQPSYGPSAAAPAWPQGYENAPLQTASYGSAAQTITVPSYGREGVPSPGLPPQQPHRQPYAPSFGPQALASPGLTSSHHHSSYNQPYGSQALVSPGIPPSHTMNQPSFGPQAAVSPGPAAGSYGPYGMTSPGLPPPQHPSYLSTGNPHQPYTPSGSYTGELHNQVYIPTPSEESKPKPSNIEKKVGGLLKRLDRII</sequence>
<dbReference type="AlphaFoldDB" id="A0A6A7C7B6"/>
<feature type="compositionally biased region" description="Polar residues" evidence="1">
    <location>
        <begin position="475"/>
        <end position="492"/>
    </location>
</feature>
<evidence type="ECO:0000313" key="3">
    <source>
        <dbReference type="Proteomes" id="UP000799421"/>
    </source>
</evidence>
<protein>
    <submittedName>
        <fullName evidence="2">Uncharacterized protein</fullName>
    </submittedName>
</protein>
<dbReference type="Proteomes" id="UP000799421">
    <property type="component" value="Unassembled WGS sequence"/>
</dbReference>
<name>A0A6A7C7B6_9PEZI</name>
<organism evidence="2 3">
    <name type="scientific">Piedraia hortae CBS 480.64</name>
    <dbReference type="NCBI Taxonomy" id="1314780"/>
    <lineage>
        <taxon>Eukaryota</taxon>
        <taxon>Fungi</taxon>
        <taxon>Dikarya</taxon>
        <taxon>Ascomycota</taxon>
        <taxon>Pezizomycotina</taxon>
        <taxon>Dothideomycetes</taxon>
        <taxon>Dothideomycetidae</taxon>
        <taxon>Capnodiales</taxon>
        <taxon>Piedraiaceae</taxon>
        <taxon>Piedraia</taxon>
    </lineage>
</organism>
<keyword evidence="3" id="KW-1185">Reference proteome</keyword>
<gene>
    <name evidence="2" type="ORF">K470DRAFT_122623</name>
</gene>
<feature type="compositionally biased region" description="Polar residues" evidence="1">
    <location>
        <begin position="243"/>
        <end position="270"/>
    </location>
</feature>
<dbReference type="EMBL" id="MU005961">
    <property type="protein sequence ID" value="KAF2863320.1"/>
    <property type="molecule type" value="Genomic_DNA"/>
</dbReference>
<feature type="compositionally biased region" description="Low complexity" evidence="1">
    <location>
        <begin position="290"/>
        <end position="313"/>
    </location>
</feature>